<reference evidence="4 5" key="1">
    <citation type="submission" date="2017-07" db="EMBL/GenBank/DDBJ databases">
        <title>Amycolatopsis antarcticus sp. nov., isolated from the surface of an Antarcticus brown macroalga.</title>
        <authorList>
            <person name="Wang J."/>
            <person name="Leiva S."/>
            <person name="Huang J."/>
            <person name="Huang Y."/>
        </authorList>
    </citation>
    <scope>NUCLEOTIDE SEQUENCE [LARGE SCALE GENOMIC DNA]</scope>
    <source>
        <strain evidence="4 5">AU-G6</strain>
    </source>
</reference>
<dbReference type="InterPro" id="IPR002935">
    <property type="entry name" value="SAM_O-MeTrfase"/>
</dbReference>
<keyword evidence="3" id="KW-0949">S-adenosyl-L-methionine</keyword>
<dbReference type="FunCoup" id="A0A263D0P6">
    <property type="interactions" value="127"/>
</dbReference>
<dbReference type="InterPro" id="IPR029063">
    <property type="entry name" value="SAM-dependent_MTases_sf"/>
</dbReference>
<dbReference type="CDD" id="cd02440">
    <property type="entry name" value="AdoMet_MTases"/>
    <property type="match status" value="1"/>
</dbReference>
<dbReference type="InterPro" id="IPR050362">
    <property type="entry name" value="Cation-dep_OMT"/>
</dbReference>
<gene>
    <name evidence="4" type="ORF">CFN78_19525</name>
</gene>
<dbReference type="GO" id="GO:0008757">
    <property type="term" value="F:S-adenosylmethionine-dependent methyltransferase activity"/>
    <property type="evidence" value="ECO:0007669"/>
    <property type="project" value="TreeGrafter"/>
</dbReference>
<dbReference type="AlphaFoldDB" id="A0A263D0P6"/>
<evidence type="ECO:0000313" key="4">
    <source>
        <dbReference type="EMBL" id="OZM71698.1"/>
    </source>
</evidence>
<dbReference type="PANTHER" id="PTHR10509:SF14">
    <property type="entry name" value="CAFFEOYL-COA O-METHYLTRANSFERASE 3-RELATED"/>
    <property type="match status" value="1"/>
</dbReference>
<name>A0A263D0P6_9PSEU</name>
<organism evidence="4 5">
    <name type="scientific">Amycolatopsis antarctica</name>
    <dbReference type="NCBI Taxonomy" id="1854586"/>
    <lineage>
        <taxon>Bacteria</taxon>
        <taxon>Bacillati</taxon>
        <taxon>Actinomycetota</taxon>
        <taxon>Actinomycetes</taxon>
        <taxon>Pseudonocardiales</taxon>
        <taxon>Pseudonocardiaceae</taxon>
        <taxon>Amycolatopsis</taxon>
    </lineage>
</organism>
<dbReference type="Proteomes" id="UP000242444">
    <property type="component" value="Unassembled WGS sequence"/>
</dbReference>
<dbReference type="OrthoDB" id="9799672at2"/>
<keyword evidence="5" id="KW-1185">Reference proteome</keyword>
<accession>A0A263D0P6</accession>
<dbReference type="RefSeq" id="WP_094864280.1">
    <property type="nucleotide sequence ID" value="NZ_NKYE01000012.1"/>
</dbReference>
<dbReference type="PANTHER" id="PTHR10509">
    <property type="entry name" value="O-METHYLTRANSFERASE-RELATED"/>
    <property type="match status" value="1"/>
</dbReference>
<sequence>MSDEQDSAQQTWTAVDRYFTDWLIGNDPELDAAMEASDAAGLPPIAVTPSQGKLLHLLARSCHARRILEIGTLGGYSTIWLARALPSDGRLVTLESEPAHARVARANLERAGVAHLVDVRVGKALETLPTLAGEGPFDLIFIDADKVGNADYFSWGVQLSRPGSMIVVDNVVRGGAVVNANSNDPSVQGVRRLHEVIAADHRVSATSLQTVGEKGYDGLTLALVTG</sequence>
<dbReference type="SUPFAM" id="SSF53335">
    <property type="entry name" value="S-adenosyl-L-methionine-dependent methyltransferases"/>
    <property type="match status" value="1"/>
</dbReference>
<comment type="caution">
    <text evidence="4">The sequence shown here is derived from an EMBL/GenBank/DDBJ whole genome shotgun (WGS) entry which is preliminary data.</text>
</comment>
<protein>
    <submittedName>
        <fullName evidence="4">Methyltransferase</fullName>
    </submittedName>
</protein>
<proteinExistence type="predicted"/>
<keyword evidence="2 4" id="KW-0808">Transferase</keyword>
<dbReference type="EMBL" id="NKYE01000012">
    <property type="protein sequence ID" value="OZM71698.1"/>
    <property type="molecule type" value="Genomic_DNA"/>
</dbReference>
<dbReference type="Gene3D" id="3.40.50.150">
    <property type="entry name" value="Vaccinia Virus protein VP39"/>
    <property type="match status" value="1"/>
</dbReference>
<dbReference type="PROSITE" id="PS51682">
    <property type="entry name" value="SAM_OMT_I"/>
    <property type="match status" value="1"/>
</dbReference>
<keyword evidence="1 4" id="KW-0489">Methyltransferase</keyword>
<evidence type="ECO:0000313" key="5">
    <source>
        <dbReference type="Proteomes" id="UP000242444"/>
    </source>
</evidence>
<evidence type="ECO:0000256" key="1">
    <source>
        <dbReference type="ARBA" id="ARBA00022603"/>
    </source>
</evidence>
<dbReference type="GO" id="GO:0008171">
    <property type="term" value="F:O-methyltransferase activity"/>
    <property type="evidence" value="ECO:0007669"/>
    <property type="project" value="InterPro"/>
</dbReference>
<evidence type="ECO:0000256" key="2">
    <source>
        <dbReference type="ARBA" id="ARBA00022679"/>
    </source>
</evidence>
<evidence type="ECO:0000256" key="3">
    <source>
        <dbReference type="ARBA" id="ARBA00022691"/>
    </source>
</evidence>
<dbReference type="Pfam" id="PF01596">
    <property type="entry name" value="Methyltransf_3"/>
    <property type="match status" value="1"/>
</dbReference>
<dbReference type="InParanoid" id="A0A263D0P6"/>
<dbReference type="GO" id="GO:0032259">
    <property type="term" value="P:methylation"/>
    <property type="evidence" value="ECO:0007669"/>
    <property type="project" value="UniProtKB-KW"/>
</dbReference>